<proteinExistence type="predicted"/>
<evidence type="ECO:0000313" key="1">
    <source>
        <dbReference type="EMBL" id="KAL3605026.1"/>
    </source>
</evidence>
<keyword evidence="2" id="KW-1185">Reference proteome</keyword>
<evidence type="ECO:0000313" key="2">
    <source>
        <dbReference type="Proteomes" id="UP000309997"/>
    </source>
</evidence>
<gene>
    <name evidence="1" type="ORF">D5086_005885</name>
</gene>
<protein>
    <submittedName>
        <fullName evidence="1">Uncharacterized protein</fullName>
    </submittedName>
</protein>
<sequence>MTGTTSVVFKGLFKVYNAPLRPHFQGQVGKPVKEARGSVNMIKGENPINWDGVGLDLSFKELCQFAVKGPIRAAKEIICKLEIGNEDPCV</sequence>
<dbReference type="Proteomes" id="UP000309997">
    <property type="component" value="Unassembled WGS sequence"/>
</dbReference>
<comment type="caution">
    <text evidence="1">The sequence shown here is derived from an EMBL/GenBank/DDBJ whole genome shotgun (WGS) entry which is preliminary data.</text>
</comment>
<organism evidence="1 2">
    <name type="scientific">Populus alba</name>
    <name type="common">White poplar</name>
    <dbReference type="NCBI Taxonomy" id="43335"/>
    <lineage>
        <taxon>Eukaryota</taxon>
        <taxon>Viridiplantae</taxon>
        <taxon>Streptophyta</taxon>
        <taxon>Embryophyta</taxon>
        <taxon>Tracheophyta</taxon>
        <taxon>Spermatophyta</taxon>
        <taxon>Magnoliopsida</taxon>
        <taxon>eudicotyledons</taxon>
        <taxon>Gunneridae</taxon>
        <taxon>Pentapetalae</taxon>
        <taxon>rosids</taxon>
        <taxon>fabids</taxon>
        <taxon>Malpighiales</taxon>
        <taxon>Salicaceae</taxon>
        <taxon>Saliceae</taxon>
        <taxon>Populus</taxon>
    </lineage>
</organism>
<name>A0ACC4CUI1_POPAL</name>
<reference evidence="1 2" key="1">
    <citation type="journal article" date="2024" name="Plant Biotechnol. J.">
        <title>Genome and CRISPR/Cas9 system of a widespread forest tree (Populus alba) in the world.</title>
        <authorList>
            <person name="Liu Y.J."/>
            <person name="Jiang P.F."/>
            <person name="Han X.M."/>
            <person name="Li X.Y."/>
            <person name="Wang H.M."/>
            <person name="Wang Y.J."/>
            <person name="Wang X.X."/>
            <person name="Zeng Q.Y."/>
        </authorList>
    </citation>
    <scope>NUCLEOTIDE SEQUENCE [LARGE SCALE GENOMIC DNA]</scope>
    <source>
        <strain evidence="2">cv. PAL-ZL1</strain>
    </source>
</reference>
<accession>A0ACC4CUI1</accession>
<dbReference type="EMBL" id="RCHU02000002">
    <property type="protein sequence ID" value="KAL3605026.1"/>
    <property type="molecule type" value="Genomic_DNA"/>
</dbReference>